<comment type="similarity">
    <text evidence="1">Belongs to the intercrine beta (chemokine CC) family.</text>
</comment>
<dbReference type="PANTHER" id="PTHR12015:SF103">
    <property type="entry name" value="C-C MOTIF CHEMOKINE 4-RELATED"/>
    <property type="match status" value="1"/>
</dbReference>
<dbReference type="InterPro" id="IPR039809">
    <property type="entry name" value="Chemokine_b/g/d"/>
</dbReference>
<keyword evidence="3" id="KW-0202">Cytokine</keyword>
<dbReference type="InterPro" id="IPR001811">
    <property type="entry name" value="Chemokine_IL8-like_dom"/>
</dbReference>
<sequence>TSCCFSYHRQPIPRGRVRSVVETSSSCRQPGVIVTTKKNRTVCADPQAAWVKQLLKHFQSQGN</sequence>
<dbReference type="GO" id="GO:0006954">
    <property type="term" value="P:inflammatory response"/>
    <property type="evidence" value="ECO:0007669"/>
    <property type="project" value="TreeGrafter"/>
</dbReference>
<evidence type="ECO:0000259" key="5">
    <source>
        <dbReference type="SMART" id="SM00199"/>
    </source>
</evidence>
<dbReference type="Pfam" id="PF00048">
    <property type="entry name" value="IL8"/>
    <property type="match status" value="1"/>
</dbReference>
<comment type="caution">
    <text evidence="6">The sequence shown here is derived from an EMBL/GenBank/DDBJ whole genome shotgun (WGS) entry which is preliminary data.</text>
</comment>
<evidence type="ECO:0000313" key="7">
    <source>
        <dbReference type="Proteomes" id="UP000573818"/>
    </source>
</evidence>
<dbReference type="PANTHER" id="PTHR12015">
    <property type="entry name" value="SMALL INDUCIBLE CYTOKINE A"/>
    <property type="match status" value="1"/>
</dbReference>
<name>A0A7K7EHH5_9SYLV</name>
<dbReference type="Gene3D" id="2.40.50.40">
    <property type="match status" value="1"/>
</dbReference>
<dbReference type="InterPro" id="IPR036048">
    <property type="entry name" value="Interleukin_8-like_sf"/>
</dbReference>
<dbReference type="GO" id="GO:0061844">
    <property type="term" value="P:antimicrobial humoral immune response mediated by antimicrobial peptide"/>
    <property type="evidence" value="ECO:0007669"/>
    <property type="project" value="TreeGrafter"/>
</dbReference>
<dbReference type="FunFam" id="2.40.50.40:FF:000002">
    <property type="entry name" value="C-C motif chemokine"/>
    <property type="match status" value="1"/>
</dbReference>
<feature type="non-terminal residue" evidence="6">
    <location>
        <position position="63"/>
    </location>
</feature>
<keyword evidence="4" id="KW-0732">Signal</keyword>
<accession>A0A7K7EHH5</accession>
<reference evidence="6 7" key="1">
    <citation type="submission" date="2019-09" db="EMBL/GenBank/DDBJ databases">
        <title>Bird 10,000 Genomes (B10K) Project - Family phase.</title>
        <authorList>
            <person name="Zhang G."/>
        </authorList>
    </citation>
    <scope>NUCLEOTIDE SEQUENCE [LARGE SCALE GENOMIC DNA]</scope>
    <source>
        <strain evidence="6">OUT-0013</strain>
        <tissue evidence="6">Blood</tissue>
    </source>
</reference>
<dbReference type="GO" id="GO:0048245">
    <property type="term" value="P:eosinophil chemotaxis"/>
    <property type="evidence" value="ECO:0007669"/>
    <property type="project" value="TreeGrafter"/>
</dbReference>
<dbReference type="GO" id="GO:0005615">
    <property type="term" value="C:extracellular space"/>
    <property type="evidence" value="ECO:0007669"/>
    <property type="project" value="UniProtKB-KW"/>
</dbReference>
<keyword evidence="7" id="KW-1185">Reference proteome</keyword>
<evidence type="ECO:0000256" key="4">
    <source>
        <dbReference type="ARBA" id="ARBA00022729"/>
    </source>
</evidence>
<proteinExistence type="inferred from homology"/>
<feature type="non-terminal residue" evidence="6">
    <location>
        <position position="1"/>
    </location>
</feature>
<dbReference type="SMART" id="SM00199">
    <property type="entry name" value="SCY"/>
    <property type="match status" value="1"/>
</dbReference>
<dbReference type="GO" id="GO:0048020">
    <property type="term" value="F:CCR chemokine receptor binding"/>
    <property type="evidence" value="ECO:0007669"/>
    <property type="project" value="TreeGrafter"/>
</dbReference>
<dbReference type="Proteomes" id="UP000573818">
    <property type="component" value="Unassembled WGS sequence"/>
</dbReference>
<keyword evidence="2" id="KW-0145">Chemotaxis</keyword>
<dbReference type="GO" id="GO:0070098">
    <property type="term" value="P:chemokine-mediated signaling pathway"/>
    <property type="evidence" value="ECO:0007669"/>
    <property type="project" value="TreeGrafter"/>
</dbReference>
<evidence type="ECO:0000256" key="3">
    <source>
        <dbReference type="ARBA" id="ARBA00022514"/>
    </source>
</evidence>
<evidence type="ECO:0000256" key="1">
    <source>
        <dbReference type="ARBA" id="ARBA00010868"/>
    </source>
</evidence>
<feature type="domain" description="Chemokine interleukin-8-like" evidence="5">
    <location>
        <begin position="1"/>
        <end position="58"/>
    </location>
</feature>
<dbReference type="SUPFAM" id="SSF54117">
    <property type="entry name" value="Interleukin 8-like chemokines"/>
    <property type="match status" value="1"/>
</dbReference>
<dbReference type="GO" id="GO:0030335">
    <property type="term" value="P:positive regulation of cell migration"/>
    <property type="evidence" value="ECO:0007669"/>
    <property type="project" value="TreeGrafter"/>
</dbReference>
<dbReference type="GO" id="GO:0008009">
    <property type="term" value="F:chemokine activity"/>
    <property type="evidence" value="ECO:0007669"/>
    <property type="project" value="InterPro"/>
</dbReference>
<evidence type="ECO:0000256" key="2">
    <source>
        <dbReference type="ARBA" id="ARBA00022500"/>
    </source>
</evidence>
<evidence type="ECO:0000313" key="6">
    <source>
        <dbReference type="EMBL" id="NWY44287.1"/>
    </source>
</evidence>
<dbReference type="EMBL" id="VZSL01000078">
    <property type="protein sequence ID" value="NWY44287.1"/>
    <property type="molecule type" value="Genomic_DNA"/>
</dbReference>
<dbReference type="AlphaFoldDB" id="A0A7K7EHH5"/>
<gene>
    <name evidence="6" type="primary">Ccl3_2</name>
    <name evidence="6" type="ORF">SYLATR_R01734</name>
</gene>
<organism evidence="6 7">
    <name type="scientific">Sylvia atricapilla</name>
    <name type="common">blackcap</name>
    <dbReference type="NCBI Taxonomy" id="48155"/>
    <lineage>
        <taxon>Eukaryota</taxon>
        <taxon>Metazoa</taxon>
        <taxon>Chordata</taxon>
        <taxon>Craniata</taxon>
        <taxon>Vertebrata</taxon>
        <taxon>Euteleostomi</taxon>
        <taxon>Archelosauria</taxon>
        <taxon>Archosauria</taxon>
        <taxon>Dinosauria</taxon>
        <taxon>Saurischia</taxon>
        <taxon>Theropoda</taxon>
        <taxon>Coelurosauria</taxon>
        <taxon>Aves</taxon>
        <taxon>Neognathae</taxon>
        <taxon>Neoaves</taxon>
        <taxon>Telluraves</taxon>
        <taxon>Australaves</taxon>
        <taxon>Passeriformes</taxon>
        <taxon>Sylvioidea</taxon>
        <taxon>Sylviidae</taxon>
        <taxon>Sylviinae</taxon>
        <taxon>Sylvia</taxon>
    </lineage>
</organism>
<protein>
    <submittedName>
        <fullName evidence="6">CCL3 protein</fullName>
    </submittedName>
</protein>
<dbReference type="CDD" id="cd00272">
    <property type="entry name" value="Chemokine_CC"/>
    <property type="match status" value="1"/>
</dbReference>